<dbReference type="Proteomes" id="UP001300672">
    <property type="component" value="Chromosome"/>
</dbReference>
<keyword evidence="3" id="KW-0540">Nuclease</keyword>
<dbReference type="PANTHER" id="PTHR33653:SF1">
    <property type="entry name" value="RIBONUCLEASE VAPC2"/>
    <property type="match status" value="1"/>
</dbReference>
<dbReference type="InterPro" id="IPR050556">
    <property type="entry name" value="Type_II_TA_system_RNase"/>
</dbReference>
<gene>
    <name evidence="9" type="ORF">QJT80_14060</name>
</gene>
<dbReference type="GO" id="GO:0004518">
    <property type="term" value="F:nuclease activity"/>
    <property type="evidence" value="ECO:0007669"/>
    <property type="project" value="UniProtKB-KW"/>
</dbReference>
<evidence type="ECO:0000313" key="9">
    <source>
        <dbReference type="EMBL" id="WGZ90596.1"/>
    </source>
</evidence>
<dbReference type="InterPro" id="IPR002716">
    <property type="entry name" value="PIN_dom"/>
</dbReference>
<keyword evidence="6" id="KW-0460">Magnesium</keyword>
<organism evidence="9">
    <name type="scientific">Candidatus Thiocaldithrix dubininis</name>
    <dbReference type="NCBI Taxonomy" id="3080823"/>
    <lineage>
        <taxon>Bacteria</taxon>
        <taxon>Pseudomonadati</taxon>
        <taxon>Pseudomonadota</taxon>
        <taxon>Gammaproteobacteria</taxon>
        <taxon>Thiotrichales</taxon>
        <taxon>Thiotrichaceae</taxon>
        <taxon>Candidatus Thiocaldithrix</taxon>
    </lineage>
</organism>
<dbReference type="KEGG" id="tdu:QJT80_14060"/>
<keyword evidence="2" id="KW-1277">Toxin-antitoxin system</keyword>
<reference evidence="9" key="2">
    <citation type="submission" date="2023-04" db="EMBL/GenBank/DDBJ databases">
        <authorList>
            <person name="Beletskiy A.V."/>
            <person name="Mardanov A.V."/>
            <person name="Ravin N.V."/>
        </authorList>
    </citation>
    <scope>NUCLEOTIDE SEQUENCE</scope>
    <source>
        <strain evidence="9">GKL-01</strain>
    </source>
</reference>
<evidence type="ECO:0000256" key="4">
    <source>
        <dbReference type="ARBA" id="ARBA00022723"/>
    </source>
</evidence>
<dbReference type="AlphaFoldDB" id="A0AA95H9J7"/>
<evidence type="ECO:0000256" key="2">
    <source>
        <dbReference type="ARBA" id="ARBA00022649"/>
    </source>
</evidence>
<evidence type="ECO:0000256" key="1">
    <source>
        <dbReference type="ARBA" id="ARBA00001946"/>
    </source>
</evidence>
<name>A0AA95H9J7_9GAMM</name>
<dbReference type="PANTHER" id="PTHR33653">
    <property type="entry name" value="RIBONUCLEASE VAPC2"/>
    <property type="match status" value="1"/>
</dbReference>
<dbReference type="CDD" id="cd18731">
    <property type="entry name" value="PIN_NgFitB-like"/>
    <property type="match status" value="1"/>
</dbReference>
<comment type="cofactor">
    <cofactor evidence="1">
        <name>Mg(2+)</name>
        <dbReference type="ChEBI" id="CHEBI:18420"/>
    </cofactor>
</comment>
<dbReference type="SUPFAM" id="SSF88723">
    <property type="entry name" value="PIN domain-like"/>
    <property type="match status" value="1"/>
</dbReference>
<feature type="domain" description="PIN" evidence="8">
    <location>
        <begin position="3"/>
        <end position="122"/>
    </location>
</feature>
<accession>A0AA95H9J7</accession>
<dbReference type="InterPro" id="IPR029060">
    <property type="entry name" value="PIN-like_dom_sf"/>
</dbReference>
<comment type="similarity">
    <text evidence="7">Belongs to the PINc/VapC protein family.</text>
</comment>
<dbReference type="EMBL" id="CP124755">
    <property type="protein sequence ID" value="WGZ90596.1"/>
    <property type="molecule type" value="Genomic_DNA"/>
</dbReference>
<protein>
    <submittedName>
        <fullName evidence="9">Type II toxin-antitoxin system VapC family toxin</fullName>
    </submittedName>
</protein>
<evidence type="ECO:0000256" key="6">
    <source>
        <dbReference type="ARBA" id="ARBA00022842"/>
    </source>
</evidence>
<dbReference type="GO" id="GO:0016787">
    <property type="term" value="F:hydrolase activity"/>
    <property type="evidence" value="ECO:0007669"/>
    <property type="project" value="UniProtKB-KW"/>
</dbReference>
<dbReference type="Pfam" id="PF01850">
    <property type="entry name" value="PIN"/>
    <property type="match status" value="1"/>
</dbReference>
<sequence>MFLLDTNVLSELMKAQANSNVLTWLDQQLDSNLFYCVVSKAEIEWGIAKLPIGKRKQQLLDSAKILFEFFDKRCLAYECQAANAYVDIVQGAKTAGRPMSTEDMLIAAIAQANKAVLVTRNITDFEALGRLDLVNPWI</sequence>
<keyword evidence="4" id="KW-0479">Metal-binding</keyword>
<evidence type="ECO:0000259" key="8">
    <source>
        <dbReference type="Pfam" id="PF01850"/>
    </source>
</evidence>
<evidence type="ECO:0000256" key="7">
    <source>
        <dbReference type="ARBA" id="ARBA00038093"/>
    </source>
</evidence>
<keyword evidence="5" id="KW-0378">Hydrolase</keyword>
<reference evidence="9" key="1">
    <citation type="journal article" date="2023" name="Int. J. Mol. Sci.">
        <title>Metagenomics Revealed a New Genus 'Candidatus Thiocaldithrix dubininis' gen. nov., sp. nov. and a New Species 'Candidatus Thiothrix putei' sp. nov. in the Family Thiotrichaceae, Some Members of Which Have Traits of Both Na+- and H+-Motive Energetics.</title>
        <authorList>
            <person name="Ravin N.V."/>
            <person name="Muntyan M.S."/>
            <person name="Smolyakov D.D."/>
            <person name="Rudenko T.S."/>
            <person name="Beletsky A.V."/>
            <person name="Mardanov A.V."/>
            <person name="Grabovich M.Y."/>
        </authorList>
    </citation>
    <scope>NUCLEOTIDE SEQUENCE</scope>
    <source>
        <strain evidence="9">GKL-01</strain>
    </source>
</reference>
<dbReference type="Gene3D" id="3.40.50.1010">
    <property type="entry name" value="5'-nuclease"/>
    <property type="match status" value="1"/>
</dbReference>
<proteinExistence type="inferred from homology"/>
<dbReference type="GO" id="GO:0046872">
    <property type="term" value="F:metal ion binding"/>
    <property type="evidence" value="ECO:0007669"/>
    <property type="project" value="UniProtKB-KW"/>
</dbReference>
<evidence type="ECO:0000256" key="3">
    <source>
        <dbReference type="ARBA" id="ARBA00022722"/>
    </source>
</evidence>
<evidence type="ECO:0000256" key="5">
    <source>
        <dbReference type="ARBA" id="ARBA00022801"/>
    </source>
</evidence>